<dbReference type="EMBL" id="UYYF01001124">
    <property type="protein sequence ID" value="VDM99568.1"/>
    <property type="molecule type" value="Genomic_DNA"/>
</dbReference>
<keyword evidence="1" id="KW-0812">Transmembrane</keyword>
<dbReference type="PANTHER" id="PTHR10796">
    <property type="entry name" value="PATCHED-RELATED"/>
    <property type="match status" value="1"/>
</dbReference>
<evidence type="ECO:0000313" key="3">
    <source>
        <dbReference type="Proteomes" id="UP000276776"/>
    </source>
</evidence>
<keyword evidence="1" id="KW-1133">Transmembrane helix</keyword>
<feature type="transmembrane region" description="Helical" evidence="1">
    <location>
        <begin position="304"/>
        <end position="324"/>
    </location>
</feature>
<feature type="transmembrane region" description="Helical" evidence="1">
    <location>
        <begin position="372"/>
        <end position="392"/>
    </location>
</feature>
<dbReference type="SUPFAM" id="SSF82866">
    <property type="entry name" value="Multidrug efflux transporter AcrB transmembrane domain"/>
    <property type="match status" value="1"/>
</dbReference>
<feature type="transmembrane region" description="Helical" evidence="1">
    <location>
        <begin position="330"/>
        <end position="351"/>
    </location>
</feature>
<feature type="transmembrane region" description="Helical" evidence="1">
    <location>
        <begin position="278"/>
        <end position="297"/>
    </location>
</feature>
<dbReference type="GO" id="GO:0030659">
    <property type="term" value="C:cytoplasmic vesicle membrane"/>
    <property type="evidence" value="ECO:0007669"/>
    <property type="project" value="TreeGrafter"/>
</dbReference>
<accession>A0A0N5CSL0</accession>
<keyword evidence="1" id="KW-0472">Membrane</keyword>
<organism evidence="4">
    <name type="scientific">Thelazia callipaeda</name>
    <name type="common">Oriental eyeworm</name>
    <name type="synonym">Parasitic nematode</name>
    <dbReference type="NCBI Taxonomy" id="103827"/>
    <lineage>
        <taxon>Eukaryota</taxon>
        <taxon>Metazoa</taxon>
        <taxon>Ecdysozoa</taxon>
        <taxon>Nematoda</taxon>
        <taxon>Chromadorea</taxon>
        <taxon>Rhabditida</taxon>
        <taxon>Spirurina</taxon>
        <taxon>Spiruromorpha</taxon>
        <taxon>Thelazioidea</taxon>
        <taxon>Thelaziidae</taxon>
        <taxon>Thelazia</taxon>
    </lineage>
</organism>
<dbReference type="GO" id="GO:0005886">
    <property type="term" value="C:plasma membrane"/>
    <property type="evidence" value="ECO:0007669"/>
    <property type="project" value="TreeGrafter"/>
</dbReference>
<reference evidence="4" key="1">
    <citation type="submission" date="2017-02" db="UniProtKB">
        <authorList>
            <consortium name="WormBaseParasite"/>
        </authorList>
    </citation>
    <scope>IDENTIFICATION</scope>
</reference>
<evidence type="ECO:0000313" key="4">
    <source>
        <dbReference type="WBParaSite" id="TCLT_0000321301-mRNA-1"/>
    </source>
</evidence>
<name>A0A0N5CSL0_THECL</name>
<gene>
    <name evidence="2" type="ORF">TCLT_LOCUS3211</name>
</gene>
<keyword evidence="3" id="KW-1185">Reference proteome</keyword>
<protein>
    <submittedName>
        <fullName evidence="4">SSD domain-containing protein</fullName>
    </submittedName>
</protein>
<dbReference type="Proteomes" id="UP000276776">
    <property type="component" value="Unassembled WGS sequence"/>
</dbReference>
<dbReference type="InterPro" id="IPR051697">
    <property type="entry name" value="Patched_domain-protein"/>
</dbReference>
<dbReference type="OrthoDB" id="5875602at2759"/>
<dbReference type="PANTHER" id="PTHR10796:SF189">
    <property type="entry name" value="SSD DOMAIN-CONTAINING PROTEIN"/>
    <property type="match status" value="1"/>
</dbReference>
<proteinExistence type="predicted"/>
<dbReference type="GO" id="GO:0006897">
    <property type="term" value="P:endocytosis"/>
    <property type="evidence" value="ECO:0007669"/>
    <property type="project" value="TreeGrafter"/>
</dbReference>
<dbReference type="Gene3D" id="1.20.1640.10">
    <property type="entry name" value="Multidrug efflux transporter AcrB transmembrane domain"/>
    <property type="match status" value="1"/>
</dbReference>
<evidence type="ECO:0000256" key="1">
    <source>
        <dbReference type="SAM" id="Phobius"/>
    </source>
</evidence>
<dbReference type="OMA" id="SHRFINY"/>
<evidence type="ECO:0000313" key="2">
    <source>
        <dbReference type="EMBL" id="VDM99568.1"/>
    </source>
</evidence>
<dbReference type="WBParaSite" id="TCLT_0000321301-mRNA-1">
    <property type="protein sequence ID" value="TCLT_0000321301-mRNA-1"/>
    <property type="gene ID" value="TCLT_0000321301"/>
</dbReference>
<sequence length="441" mass="49249">MSHRFINYDLEKVSSILIIYLGYSKFTASLWAEFFTVAILAAYLYAGITGIQALYANFDAKMLLPPDSKSIEGVQIMNEIVWPDYLGINYIMRKPPNFSNPLEYRSFMAMVKEIEASKNSLGAEATMHWVKDYLRYLANPSASKLDVIFGISGPEANDSVYLEQGNLGLDMSQFDAFISTDPYIAWKSGIRYNRNFHNQRVLFYKFVFLTQKNFRFMTEITSMLLMIGYNNITSLASKAEMLRSCREICVRYAEYDMAPFGTDAELVDVILSVPSTTANTVLFTIGATGVVFFIFSLNFIISVLATLCVISICTGVIGFLQILGCFLDPFLMATIIISAGLSVDYAVHILINYLKNDCSDKTQRINASFEACALPLLQAGLSTFLVMFPVLFSPVGIYSLISKAVLLTVIFGLFHGLFVMPVILTFLPVGLTRGLICYLKG</sequence>
<reference evidence="2 3" key="2">
    <citation type="submission" date="2018-11" db="EMBL/GenBank/DDBJ databases">
        <authorList>
            <consortium name="Pathogen Informatics"/>
        </authorList>
    </citation>
    <scope>NUCLEOTIDE SEQUENCE [LARGE SCALE GENOMIC DNA]</scope>
</reference>
<feature type="transmembrane region" description="Helical" evidence="1">
    <location>
        <begin position="34"/>
        <end position="55"/>
    </location>
</feature>
<dbReference type="GO" id="GO:0018996">
    <property type="term" value="P:molting cycle, collagen and cuticulin-based cuticle"/>
    <property type="evidence" value="ECO:0007669"/>
    <property type="project" value="TreeGrafter"/>
</dbReference>
<dbReference type="AlphaFoldDB" id="A0A0N5CSL0"/>
<feature type="transmembrane region" description="Helical" evidence="1">
    <location>
        <begin position="404"/>
        <end position="431"/>
    </location>
</feature>